<comment type="caution">
    <text evidence="10">The sequence shown here is derived from an EMBL/GenBank/DDBJ whole genome shotgun (WGS) entry which is preliminary data.</text>
</comment>
<feature type="binding site" evidence="8">
    <location>
        <position position="22"/>
    </location>
    <ligand>
        <name>3-phosphoshikimate</name>
        <dbReference type="ChEBI" id="CHEBI:145989"/>
    </ligand>
</feature>
<dbReference type="PANTHER" id="PTHR21090">
    <property type="entry name" value="AROM/DEHYDROQUINATE SYNTHASE"/>
    <property type="match status" value="1"/>
</dbReference>
<dbReference type="InterPro" id="IPR013792">
    <property type="entry name" value="RNA3'P_cycl/enolpyr_Trfase_a/b"/>
</dbReference>
<dbReference type="AlphaFoldDB" id="A0A0D8HGZ3"/>
<evidence type="ECO:0000256" key="4">
    <source>
        <dbReference type="ARBA" id="ARBA00022605"/>
    </source>
</evidence>
<feature type="binding site" evidence="8">
    <location>
        <position position="21"/>
    </location>
    <ligand>
        <name>phosphoenolpyruvate</name>
        <dbReference type="ChEBI" id="CHEBI:58702"/>
    </ligand>
</feature>
<evidence type="ECO:0000313" key="10">
    <source>
        <dbReference type="EMBL" id="KJF17119.1"/>
    </source>
</evidence>
<dbReference type="InterPro" id="IPR001986">
    <property type="entry name" value="Enolpyruvate_Tfrase_dom"/>
</dbReference>
<dbReference type="OrthoDB" id="9809920at2"/>
<feature type="binding site" evidence="8">
    <location>
        <position position="312"/>
    </location>
    <ligand>
        <name>3-phosphoshikimate</name>
        <dbReference type="ChEBI" id="CHEBI:145989"/>
    </ligand>
</feature>
<evidence type="ECO:0000256" key="2">
    <source>
        <dbReference type="ARBA" id="ARBA00009948"/>
    </source>
</evidence>
<evidence type="ECO:0000256" key="1">
    <source>
        <dbReference type="ARBA" id="ARBA00004811"/>
    </source>
</evidence>
<dbReference type="FunFam" id="3.65.10.10:FF:000005">
    <property type="entry name" value="3-phosphoshikimate 1-carboxyvinyltransferase"/>
    <property type="match status" value="1"/>
</dbReference>
<dbReference type="CDD" id="cd01556">
    <property type="entry name" value="EPSP_synthase"/>
    <property type="match status" value="1"/>
</dbReference>
<dbReference type="PIRSF" id="PIRSF000505">
    <property type="entry name" value="EPSPS"/>
    <property type="match status" value="1"/>
</dbReference>
<evidence type="ECO:0000256" key="8">
    <source>
        <dbReference type="HAMAP-Rule" id="MF_00210"/>
    </source>
</evidence>
<evidence type="ECO:0000256" key="7">
    <source>
        <dbReference type="ARBA" id="ARBA00044633"/>
    </source>
</evidence>
<comment type="caution">
    <text evidence="8">Lacks conserved residue(s) required for the propagation of feature annotation.</text>
</comment>
<feature type="binding site" evidence="8">
    <location>
        <position position="398"/>
    </location>
    <ligand>
        <name>phosphoenolpyruvate</name>
        <dbReference type="ChEBI" id="CHEBI:58702"/>
    </ligand>
</feature>
<feature type="binding site" evidence="8">
    <location>
        <position position="343"/>
    </location>
    <ligand>
        <name>phosphoenolpyruvate</name>
        <dbReference type="ChEBI" id="CHEBI:58702"/>
    </ligand>
</feature>
<dbReference type="PANTHER" id="PTHR21090:SF5">
    <property type="entry name" value="PENTAFUNCTIONAL AROM POLYPEPTIDE"/>
    <property type="match status" value="1"/>
</dbReference>
<evidence type="ECO:0000256" key="3">
    <source>
        <dbReference type="ARBA" id="ARBA00022490"/>
    </source>
</evidence>
<feature type="binding site" evidence="8">
    <location>
        <position position="92"/>
    </location>
    <ligand>
        <name>phosphoenolpyruvate</name>
        <dbReference type="ChEBI" id="CHEBI:58702"/>
    </ligand>
</feature>
<reference evidence="10 11" key="1">
    <citation type="submission" date="2015-01" db="EMBL/GenBank/DDBJ databases">
        <title>Draft genome of the acidophilic iron oxidizer Acidithrix ferrooxidans strain Py-F3.</title>
        <authorList>
            <person name="Poehlein A."/>
            <person name="Eisen S."/>
            <person name="Schloemann M."/>
            <person name="Johnson B.D."/>
            <person name="Daniel R."/>
            <person name="Muehling M."/>
        </authorList>
    </citation>
    <scope>NUCLEOTIDE SEQUENCE [LARGE SCALE GENOMIC DNA]</scope>
    <source>
        <strain evidence="10 11">Py-F3</strain>
    </source>
</reference>
<dbReference type="Proteomes" id="UP000032360">
    <property type="component" value="Unassembled WGS sequence"/>
</dbReference>
<keyword evidence="5 8" id="KW-0808">Transferase</keyword>
<dbReference type="NCBIfam" id="TIGR01356">
    <property type="entry name" value="aroA"/>
    <property type="match status" value="1"/>
</dbReference>
<dbReference type="InterPro" id="IPR036968">
    <property type="entry name" value="Enolpyruvate_Tfrase_sf"/>
</dbReference>
<keyword evidence="4 8" id="KW-0028">Amino-acid biosynthesis</keyword>
<name>A0A0D8HGZ3_9ACTN</name>
<dbReference type="InterPro" id="IPR006264">
    <property type="entry name" value="EPSP_synthase"/>
</dbReference>
<dbReference type="GO" id="GO:0003866">
    <property type="term" value="F:3-phosphoshikimate 1-carboxyvinyltransferase activity"/>
    <property type="evidence" value="ECO:0007669"/>
    <property type="project" value="UniProtKB-UniRule"/>
</dbReference>
<comment type="subunit">
    <text evidence="8">Monomer.</text>
</comment>
<keyword evidence="3 8" id="KW-0963">Cytoplasm</keyword>
<evidence type="ECO:0000256" key="5">
    <source>
        <dbReference type="ARBA" id="ARBA00022679"/>
    </source>
</evidence>
<dbReference type="Gene3D" id="3.65.10.10">
    <property type="entry name" value="Enolpyruvate transferase domain"/>
    <property type="match status" value="2"/>
</dbReference>
<feature type="binding site" evidence="8">
    <location>
        <position position="168"/>
    </location>
    <ligand>
        <name>3-phosphoshikimate</name>
        <dbReference type="ChEBI" id="CHEBI:145989"/>
    </ligand>
</feature>
<evidence type="ECO:0000313" key="11">
    <source>
        <dbReference type="Proteomes" id="UP000032360"/>
    </source>
</evidence>
<evidence type="ECO:0000256" key="6">
    <source>
        <dbReference type="ARBA" id="ARBA00023141"/>
    </source>
</evidence>
<comment type="catalytic activity">
    <reaction evidence="7">
        <text>3-phosphoshikimate + phosphoenolpyruvate = 5-O-(1-carboxyvinyl)-3-phosphoshikimate + phosphate</text>
        <dbReference type="Rhea" id="RHEA:21256"/>
        <dbReference type="ChEBI" id="CHEBI:43474"/>
        <dbReference type="ChEBI" id="CHEBI:57701"/>
        <dbReference type="ChEBI" id="CHEBI:58702"/>
        <dbReference type="ChEBI" id="CHEBI:145989"/>
        <dbReference type="EC" id="2.5.1.19"/>
    </reaction>
    <physiologicalReaction direction="left-to-right" evidence="7">
        <dbReference type="Rhea" id="RHEA:21257"/>
    </physiologicalReaction>
</comment>
<dbReference type="EC" id="2.5.1.19" evidence="8"/>
<dbReference type="Pfam" id="PF00275">
    <property type="entry name" value="EPSP_synthase"/>
    <property type="match status" value="1"/>
</dbReference>
<sequence>MKAVVRGGIGNEASVSVPGDKSISHRSLLLSLLASETYSVDGLSSALDVLATKDIVETLGVHISQEGSRIILRGVGFDISEPNDFLDVGNSGTLIRLISGVLAGSEGNTFFLKGDSSIGKRPMGRVIDPLTKMGAKIIGRGYSTLAPLGIVGTKLHGIDYEMPVASAQVKSAILFAGLNSSGTTTLVETVPTRAHTEEMLSQFGANLEVTRTPTANKISIEPSKLRPIDIKVPGDPSSAAFFVVLGLIGQCSIEVTDVYLGPQRDGFLKTLISMGGRIDLSDKGNGLGDIKSYPSELSGVVVGPDGTPDLIDEVPILGVAAAMARGRTEFLGVGELRHKESDRIATTCDMLASFGVDTGELDGGFYVDGIGHDPSKGVLESNGFVQEPRIVVSHYDHRIAMSGAILGALTQGETYIEGFESVETSFPTFVSVFRSCGFEIEVR</sequence>
<feature type="binding site" evidence="8">
    <location>
        <position position="168"/>
    </location>
    <ligand>
        <name>phosphoenolpyruvate</name>
        <dbReference type="ChEBI" id="CHEBI:58702"/>
    </ligand>
</feature>
<dbReference type="GO" id="GO:0005737">
    <property type="term" value="C:cytoplasm"/>
    <property type="evidence" value="ECO:0007669"/>
    <property type="project" value="UniProtKB-SubCell"/>
</dbReference>
<feature type="binding site" evidence="8">
    <location>
        <position position="21"/>
    </location>
    <ligand>
        <name>3-phosphoshikimate</name>
        <dbReference type="ChEBI" id="CHEBI:145989"/>
    </ligand>
</feature>
<keyword evidence="6 8" id="KW-0057">Aromatic amino acid biosynthesis</keyword>
<comment type="subcellular location">
    <subcellularLocation>
        <location evidence="8">Cytoplasm</location>
    </subcellularLocation>
</comment>
<keyword evidence="11" id="KW-1185">Reference proteome</keyword>
<dbReference type="UniPathway" id="UPA00053">
    <property type="reaction ID" value="UER00089"/>
</dbReference>
<feature type="binding site" evidence="8">
    <location>
        <position position="166"/>
    </location>
    <ligand>
        <name>3-phosphoshikimate</name>
        <dbReference type="ChEBI" id="CHEBI:145989"/>
    </ligand>
</feature>
<feature type="domain" description="Enolpyruvate transferase" evidence="9">
    <location>
        <begin position="12"/>
        <end position="431"/>
    </location>
</feature>
<dbReference type="SUPFAM" id="SSF55205">
    <property type="entry name" value="EPT/RTPC-like"/>
    <property type="match status" value="1"/>
</dbReference>
<dbReference type="PROSITE" id="PS00885">
    <property type="entry name" value="EPSP_SYNTHASE_2"/>
    <property type="match status" value="1"/>
</dbReference>
<feature type="binding site" evidence="8">
    <location>
        <position position="121"/>
    </location>
    <ligand>
        <name>phosphoenolpyruvate</name>
        <dbReference type="ChEBI" id="CHEBI:58702"/>
    </ligand>
</feature>
<dbReference type="InterPro" id="IPR023193">
    <property type="entry name" value="EPSP_synthase_CS"/>
</dbReference>
<dbReference type="STRING" id="1280514.AXFE_20320"/>
<feature type="binding site" evidence="8">
    <location>
        <position position="339"/>
    </location>
    <ligand>
        <name>3-phosphoshikimate</name>
        <dbReference type="ChEBI" id="CHEBI:145989"/>
    </ligand>
</feature>
<protein>
    <recommendedName>
        <fullName evidence="8">3-phosphoshikimate 1-carboxyvinyltransferase</fullName>
        <ecNumber evidence="8">2.5.1.19</ecNumber>
    </recommendedName>
    <alternativeName>
        <fullName evidence="8">5-enolpyruvylshikimate-3-phosphate synthase</fullName>
        <shortName evidence="8">EPSP synthase</shortName>
        <shortName evidence="8">EPSPS</shortName>
    </alternativeName>
</protein>
<dbReference type="EMBL" id="JXYS01000065">
    <property type="protein sequence ID" value="KJF17119.1"/>
    <property type="molecule type" value="Genomic_DNA"/>
</dbReference>
<dbReference type="GO" id="GO:0009423">
    <property type="term" value="P:chorismate biosynthetic process"/>
    <property type="evidence" value="ECO:0007669"/>
    <property type="project" value="UniProtKB-UniRule"/>
</dbReference>
<dbReference type="HAMAP" id="MF_00210">
    <property type="entry name" value="EPSP_synth"/>
    <property type="match status" value="1"/>
</dbReference>
<gene>
    <name evidence="10" type="primary">aroA1</name>
    <name evidence="8" type="synonym">aroA</name>
    <name evidence="10" type="ORF">AXFE_20320</name>
</gene>
<organism evidence="10 11">
    <name type="scientific">Acidithrix ferrooxidans</name>
    <dbReference type="NCBI Taxonomy" id="1280514"/>
    <lineage>
        <taxon>Bacteria</taxon>
        <taxon>Bacillati</taxon>
        <taxon>Actinomycetota</taxon>
        <taxon>Acidimicrobiia</taxon>
        <taxon>Acidimicrobiales</taxon>
        <taxon>Acidimicrobiaceae</taxon>
        <taxon>Acidithrix</taxon>
    </lineage>
</organism>
<comment type="pathway">
    <text evidence="1 8">Metabolic intermediate biosynthesis; chorismate biosynthesis; chorismate from D-erythrose 4-phosphate and phosphoenolpyruvate: step 6/7.</text>
</comment>
<comment type="similarity">
    <text evidence="2 8">Belongs to the EPSP synthase family.</text>
</comment>
<dbReference type="PATRIC" id="fig|1280514.3.peg.2663"/>
<dbReference type="GO" id="GO:0009073">
    <property type="term" value="P:aromatic amino acid family biosynthetic process"/>
    <property type="evidence" value="ECO:0007669"/>
    <property type="project" value="UniProtKB-KW"/>
</dbReference>
<accession>A0A0D8HGZ3</accession>
<dbReference type="GO" id="GO:0008652">
    <property type="term" value="P:amino acid biosynthetic process"/>
    <property type="evidence" value="ECO:0007669"/>
    <property type="project" value="UniProtKB-KW"/>
</dbReference>
<feature type="binding site" evidence="8">
    <location>
        <position position="26"/>
    </location>
    <ligand>
        <name>3-phosphoshikimate</name>
        <dbReference type="ChEBI" id="CHEBI:145989"/>
    </ligand>
</feature>
<proteinExistence type="inferred from homology"/>
<dbReference type="RefSeq" id="WP_052605671.1">
    <property type="nucleotide sequence ID" value="NZ_JXYS01000065.1"/>
</dbReference>
<comment type="function">
    <text evidence="8">Catalyzes the transfer of the enolpyruvyl moiety of phosphoenolpyruvate (PEP) to the 5-hydroxyl of shikimate-3-phosphate (S3P) to produce enolpyruvyl shikimate-3-phosphate and inorganic phosphate.</text>
</comment>
<feature type="active site" description="Proton acceptor" evidence="8">
    <location>
        <position position="312"/>
    </location>
</feature>
<evidence type="ECO:0000259" key="9">
    <source>
        <dbReference type="Pfam" id="PF00275"/>
    </source>
</evidence>